<accession>A0A5P1FHZ7</accession>
<feature type="domain" description="LysM" evidence="2">
    <location>
        <begin position="55"/>
        <end position="100"/>
    </location>
</feature>
<proteinExistence type="predicted"/>
<dbReference type="Proteomes" id="UP000243459">
    <property type="component" value="Chromosome 2"/>
</dbReference>
<dbReference type="OMA" id="GYWRGGT"/>
<protein>
    <recommendedName>
        <fullName evidence="2">LysM domain-containing protein</fullName>
    </recommendedName>
</protein>
<dbReference type="SMART" id="SM00257">
    <property type="entry name" value="LysM"/>
    <property type="match status" value="1"/>
</dbReference>
<reference evidence="4" key="1">
    <citation type="journal article" date="2017" name="Nat. Commun.">
        <title>The asparagus genome sheds light on the origin and evolution of a young Y chromosome.</title>
        <authorList>
            <person name="Harkess A."/>
            <person name="Zhou J."/>
            <person name="Xu C."/>
            <person name="Bowers J.E."/>
            <person name="Van der Hulst R."/>
            <person name="Ayyampalayam S."/>
            <person name="Mercati F."/>
            <person name="Riccardi P."/>
            <person name="McKain M.R."/>
            <person name="Kakrana A."/>
            <person name="Tang H."/>
            <person name="Ray J."/>
            <person name="Groenendijk J."/>
            <person name="Arikit S."/>
            <person name="Mathioni S.M."/>
            <person name="Nakano M."/>
            <person name="Shan H."/>
            <person name="Telgmann-Rauber A."/>
            <person name="Kanno A."/>
            <person name="Yue Z."/>
            <person name="Chen H."/>
            <person name="Li W."/>
            <person name="Chen Y."/>
            <person name="Xu X."/>
            <person name="Zhang Y."/>
            <person name="Luo S."/>
            <person name="Chen H."/>
            <person name="Gao J."/>
            <person name="Mao Z."/>
            <person name="Pires J.C."/>
            <person name="Luo M."/>
            <person name="Kudrna D."/>
            <person name="Wing R.A."/>
            <person name="Meyers B.C."/>
            <person name="Yi K."/>
            <person name="Kong H."/>
            <person name="Lavrijsen P."/>
            <person name="Sunseri F."/>
            <person name="Falavigna A."/>
            <person name="Ye Y."/>
            <person name="Leebens-Mack J.H."/>
            <person name="Chen G."/>
        </authorList>
    </citation>
    <scope>NUCLEOTIDE SEQUENCE [LARGE SCALE GENOMIC DNA]</scope>
    <source>
        <strain evidence="4">cv. DH0086</strain>
    </source>
</reference>
<keyword evidence="4" id="KW-1185">Reference proteome</keyword>
<dbReference type="Gene3D" id="3.10.350.10">
    <property type="entry name" value="LysM domain"/>
    <property type="match status" value="1"/>
</dbReference>
<dbReference type="OrthoDB" id="2107166at2759"/>
<dbReference type="InterPro" id="IPR036779">
    <property type="entry name" value="LysM_dom_sf"/>
</dbReference>
<keyword evidence="1" id="KW-1133">Transmembrane helix</keyword>
<organism evidence="3 4">
    <name type="scientific">Asparagus officinalis</name>
    <name type="common">Garden asparagus</name>
    <dbReference type="NCBI Taxonomy" id="4686"/>
    <lineage>
        <taxon>Eukaryota</taxon>
        <taxon>Viridiplantae</taxon>
        <taxon>Streptophyta</taxon>
        <taxon>Embryophyta</taxon>
        <taxon>Tracheophyta</taxon>
        <taxon>Spermatophyta</taxon>
        <taxon>Magnoliopsida</taxon>
        <taxon>Liliopsida</taxon>
        <taxon>Asparagales</taxon>
        <taxon>Asparagaceae</taxon>
        <taxon>Asparagoideae</taxon>
        <taxon>Asparagus</taxon>
    </lineage>
</organism>
<dbReference type="Pfam" id="PF01476">
    <property type="entry name" value="LysM"/>
    <property type="match status" value="1"/>
</dbReference>
<name>A0A5P1FHZ7_ASPOF</name>
<dbReference type="Gramene" id="ONK77343">
    <property type="protein sequence ID" value="ONK77343"/>
    <property type="gene ID" value="A4U43_C02F5550"/>
</dbReference>
<evidence type="ECO:0000259" key="2">
    <source>
        <dbReference type="PROSITE" id="PS51782"/>
    </source>
</evidence>
<keyword evidence="1" id="KW-0812">Transmembrane</keyword>
<keyword evidence="1" id="KW-0472">Membrane</keyword>
<feature type="transmembrane region" description="Helical" evidence="1">
    <location>
        <begin position="153"/>
        <end position="174"/>
    </location>
</feature>
<gene>
    <name evidence="3" type="ORF">A4U43_C02F5550</name>
</gene>
<dbReference type="AlphaFoldDB" id="A0A5P1FHZ7"/>
<evidence type="ECO:0000313" key="4">
    <source>
        <dbReference type="Proteomes" id="UP000243459"/>
    </source>
</evidence>
<dbReference type="CDD" id="cd00118">
    <property type="entry name" value="LysM"/>
    <property type="match status" value="1"/>
</dbReference>
<dbReference type="SUPFAM" id="SSF54106">
    <property type="entry name" value="LysM domain"/>
    <property type="match status" value="1"/>
</dbReference>
<evidence type="ECO:0000256" key="1">
    <source>
        <dbReference type="SAM" id="Phobius"/>
    </source>
</evidence>
<dbReference type="InterPro" id="IPR018392">
    <property type="entry name" value="LysM"/>
</dbReference>
<dbReference type="PROSITE" id="PS51782">
    <property type="entry name" value="LYSM"/>
    <property type="match status" value="1"/>
</dbReference>
<dbReference type="EMBL" id="CM007382">
    <property type="protein sequence ID" value="ONK77343.1"/>
    <property type="molecule type" value="Genomic_DNA"/>
</dbReference>
<sequence>MEARLVKVQCRNLSLDVWKAKRSSLKKYLIHTAVRWKLLQAQWLVVRKCSTGPPLVHIVKGGETLTSISRRYGVSILEIAAENDNVVNIDIIFESERLNIPIRSEKFDMEPGNLCDPALGRWRTLSNIQWTHASQKVLSKLSSYHSQIAKPCGYPLLLIPLVALCICFLINAFLGKAMKKTKGRVTNKSEAPHCELRTDRWRTILDDDMVSDTPDTISAKDFAGSDPFEEDHSPACSEKMSSEYSKLESKYLKFLSDCGISQ</sequence>
<evidence type="ECO:0000313" key="3">
    <source>
        <dbReference type="EMBL" id="ONK77343.1"/>
    </source>
</evidence>